<proteinExistence type="predicted"/>
<dbReference type="GO" id="GO:0003688">
    <property type="term" value="F:DNA replication origin binding"/>
    <property type="evidence" value="ECO:0007669"/>
    <property type="project" value="TreeGrafter"/>
</dbReference>
<feature type="compositionally biased region" description="Polar residues" evidence="1">
    <location>
        <begin position="344"/>
        <end position="354"/>
    </location>
</feature>
<comment type="caution">
    <text evidence="2">The sequence shown here is derived from an EMBL/GenBank/DDBJ whole genome shotgun (WGS) entry which is preliminary data.</text>
</comment>
<accession>A0A9P8V5G8</accession>
<dbReference type="Pfam" id="PF09441">
    <property type="entry name" value="Abp2"/>
    <property type="match status" value="1"/>
</dbReference>
<sequence>MPTAGDPHAERPPLPDRNVTPNTIEDAYVAFIFHCNPAVPFTSKTAPLREALHNLPRSAGKTFAIFTLFLLVRDLELKVLKTWAELALQLGVEPPDVQKGESSQKIQQYAVRLKRWMHSMHVDAFFEYLLGIPSPYWTEIPTLSTLVDRDGVAPADDMAIRALVPNTRPTRGRKRIDEDDQPQPPASRPKTDLWDAHTLGQHQPPSIEAPSGPSSADQTTLYSPASSTHPHEEQGIWELRPSVQPTASKPPQRRHGAKVVSSAWRSRGLGAAAAGKTRGRPPLAKCSVGESSSPFDEAMTPSVEATSDTPSIASSSNATTSPAEAAPTQHMESSSESTEHKSSLGPSTIDKTSNPPGPSEDPRRPERSTVNTPVFPPVTTPDYPHTTTKRSEELFRPQGYPVTTNTEHGETATGHTYDLDAAAQGASSSGPGFFDSFTDRTNIDAVMAFQVNTTLEADWFDEQGSRIPPCDLDEAVAISTSMLEQLFDAAPSQSGFLINLSALLGSRMLMTTTKLQMRRLATAHGRRHYACSWEYRLGHIKGTYQMTHSLETKRLKPSPSPSEEQMPKRSQVDSDDEEESADVWRRRYENALKVVQDKEEALTSLRDSMYNTLRR</sequence>
<feature type="compositionally biased region" description="Polar residues" evidence="1">
    <location>
        <begin position="212"/>
        <end position="228"/>
    </location>
</feature>
<reference evidence="2" key="1">
    <citation type="journal article" date="2021" name="Nat. Commun.">
        <title>Genetic determinants of endophytism in the Arabidopsis root mycobiome.</title>
        <authorList>
            <person name="Mesny F."/>
            <person name="Miyauchi S."/>
            <person name="Thiergart T."/>
            <person name="Pickel B."/>
            <person name="Atanasova L."/>
            <person name="Karlsson M."/>
            <person name="Huettel B."/>
            <person name="Barry K.W."/>
            <person name="Haridas S."/>
            <person name="Chen C."/>
            <person name="Bauer D."/>
            <person name="Andreopoulos W."/>
            <person name="Pangilinan J."/>
            <person name="LaButti K."/>
            <person name="Riley R."/>
            <person name="Lipzen A."/>
            <person name="Clum A."/>
            <person name="Drula E."/>
            <person name="Henrissat B."/>
            <person name="Kohler A."/>
            <person name="Grigoriev I.V."/>
            <person name="Martin F.M."/>
            <person name="Hacquard S."/>
        </authorList>
    </citation>
    <scope>NUCLEOTIDE SEQUENCE</scope>
    <source>
        <strain evidence="2">MPI-SDFR-AT-0117</strain>
    </source>
</reference>
<dbReference type="PANTHER" id="PTHR42048">
    <property type="entry name" value="ARS-BINDING PROTEIN 2"/>
    <property type="match status" value="1"/>
</dbReference>
<feature type="region of interest" description="Disordered" evidence="1">
    <location>
        <begin position="163"/>
        <end position="412"/>
    </location>
</feature>
<evidence type="ECO:0000256" key="1">
    <source>
        <dbReference type="SAM" id="MobiDB-lite"/>
    </source>
</evidence>
<dbReference type="Proteomes" id="UP000770015">
    <property type="component" value="Unassembled WGS sequence"/>
</dbReference>
<dbReference type="InterPro" id="IPR018562">
    <property type="entry name" value="ARS-binding_2"/>
</dbReference>
<evidence type="ECO:0000313" key="2">
    <source>
        <dbReference type="EMBL" id="KAH6676026.1"/>
    </source>
</evidence>
<protein>
    <submittedName>
        <fullName evidence="2">ARS binding protein 2-domain-containing protein</fullName>
    </submittedName>
</protein>
<dbReference type="OrthoDB" id="2104370at2759"/>
<dbReference type="PANTHER" id="PTHR42048:SF1">
    <property type="entry name" value="ARS-BINDING PROTEIN 2"/>
    <property type="match status" value="1"/>
</dbReference>
<gene>
    <name evidence="2" type="ORF">F5X68DRAFT_213792</name>
</gene>
<dbReference type="EMBL" id="JAGSXJ010000024">
    <property type="protein sequence ID" value="KAH6676026.1"/>
    <property type="molecule type" value="Genomic_DNA"/>
</dbReference>
<organism evidence="2 3">
    <name type="scientific">Plectosphaerella plurivora</name>
    <dbReference type="NCBI Taxonomy" id="936078"/>
    <lineage>
        <taxon>Eukaryota</taxon>
        <taxon>Fungi</taxon>
        <taxon>Dikarya</taxon>
        <taxon>Ascomycota</taxon>
        <taxon>Pezizomycotina</taxon>
        <taxon>Sordariomycetes</taxon>
        <taxon>Hypocreomycetidae</taxon>
        <taxon>Glomerellales</taxon>
        <taxon>Plectosphaerellaceae</taxon>
        <taxon>Plectosphaerella</taxon>
    </lineage>
</organism>
<feature type="region of interest" description="Disordered" evidence="1">
    <location>
        <begin position="550"/>
        <end position="581"/>
    </location>
</feature>
<keyword evidence="3" id="KW-1185">Reference proteome</keyword>
<evidence type="ECO:0000313" key="3">
    <source>
        <dbReference type="Proteomes" id="UP000770015"/>
    </source>
</evidence>
<feature type="compositionally biased region" description="Polar residues" evidence="1">
    <location>
        <begin position="303"/>
        <end position="322"/>
    </location>
</feature>
<name>A0A9P8V5G8_9PEZI</name>
<dbReference type="AlphaFoldDB" id="A0A9P8V5G8"/>